<keyword evidence="1" id="KW-0472">Membrane</keyword>
<evidence type="ECO:0000313" key="2">
    <source>
        <dbReference type="EMBL" id="KAL0422385.1"/>
    </source>
</evidence>
<organism evidence="2">
    <name type="scientific">Sesamum latifolium</name>
    <dbReference type="NCBI Taxonomy" id="2727402"/>
    <lineage>
        <taxon>Eukaryota</taxon>
        <taxon>Viridiplantae</taxon>
        <taxon>Streptophyta</taxon>
        <taxon>Embryophyta</taxon>
        <taxon>Tracheophyta</taxon>
        <taxon>Spermatophyta</taxon>
        <taxon>Magnoliopsida</taxon>
        <taxon>eudicotyledons</taxon>
        <taxon>Gunneridae</taxon>
        <taxon>Pentapetalae</taxon>
        <taxon>asterids</taxon>
        <taxon>lamiids</taxon>
        <taxon>Lamiales</taxon>
        <taxon>Pedaliaceae</taxon>
        <taxon>Sesamum</taxon>
    </lineage>
</organism>
<name>A0AAW2V1A2_9LAMI</name>
<dbReference type="EMBL" id="JACGWN010000011">
    <property type="protein sequence ID" value="KAL0422385.1"/>
    <property type="molecule type" value="Genomic_DNA"/>
</dbReference>
<accession>A0AAW2V1A2</accession>
<dbReference type="AlphaFoldDB" id="A0AAW2V1A2"/>
<evidence type="ECO:0008006" key="3">
    <source>
        <dbReference type="Google" id="ProtNLM"/>
    </source>
</evidence>
<proteinExistence type="predicted"/>
<protein>
    <recommendedName>
        <fullName evidence="3">1,8-cineole synthase</fullName>
    </recommendedName>
</protein>
<feature type="transmembrane region" description="Helical" evidence="1">
    <location>
        <begin position="37"/>
        <end position="60"/>
    </location>
</feature>
<reference evidence="2" key="1">
    <citation type="submission" date="2020-06" db="EMBL/GenBank/DDBJ databases">
        <authorList>
            <person name="Li T."/>
            <person name="Hu X."/>
            <person name="Zhang T."/>
            <person name="Song X."/>
            <person name="Zhang H."/>
            <person name="Dai N."/>
            <person name="Sheng W."/>
            <person name="Hou X."/>
            <person name="Wei L."/>
        </authorList>
    </citation>
    <scope>NUCLEOTIDE SEQUENCE</scope>
    <source>
        <strain evidence="2">KEN1</strain>
        <tissue evidence="2">Leaf</tissue>
    </source>
</reference>
<sequence length="408" mass="44740">MENSASAIAPLLLRNFLTSIFILADKSLLSLSHKYKLLQLLRCFLVSSFLFFLSLCLLFFSSLNPSLDSHDLSFKSARDDTYSGGTDAAVLGGGGRGKGGGSGVSRALSQLLLIMNDIPVSSRKYEVVRSLAEKLIDENLLEGNQALREVNCAVLSTAFASSLSQLEAAAAEQRRTGDGGGEGVVVGGAVESDSYVCNRVSRLILGVKYFGRRAWCYAKSRSDPSRSGRSAEKLAAELLWLAQKMAASGCAEEAVCKWASASNLALLALSAEPRLQGSLVKVSAFLIKEAKEMGKNNENSDETDSPFEQQHIRRTKMKMLMSWLPLLCRANNGTDAPILSLGERAELERTLEDIISTLDEEEQEWVLSLWLHHFTYCPASDWPNLRSCYTRWYNASRARLMVAATLID</sequence>
<dbReference type="PANTHER" id="PTHR31060:SF4">
    <property type="entry name" value="1,8-CINEOLE SYNTHASE"/>
    <property type="match status" value="1"/>
</dbReference>
<keyword evidence="1" id="KW-0812">Transmembrane</keyword>
<keyword evidence="1" id="KW-1133">Transmembrane helix</keyword>
<dbReference type="PANTHER" id="PTHR31060">
    <property type="entry name" value="OSJNBA0011J08.25 PROTEIN-RELATED"/>
    <property type="match status" value="1"/>
</dbReference>
<dbReference type="InterPro" id="IPR038920">
    <property type="entry name" value="At3g05675-like"/>
</dbReference>
<gene>
    <name evidence="2" type="ORF">Slati_3261400</name>
</gene>
<reference evidence="2" key="2">
    <citation type="journal article" date="2024" name="Plant">
        <title>Genomic evolution and insights into agronomic trait innovations of Sesamum species.</title>
        <authorList>
            <person name="Miao H."/>
            <person name="Wang L."/>
            <person name="Qu L."/>
            <person name="Liu H."/>
            <person name="Sun Y."/>
            <person name="Le M."/>
            <person name="Wang Q."/>
            <person name="Wei S."/>
            <person name="Zheng Y."/>
            <person name="Lin W."/>
            <person name="Duan Y."/>
            <person name="Cao H."/>
            <person name="Xiong S."/>
            <person name="Wang X."/>
            <person name="Wei L."/>
            <person name="Li C."/>
            <person name="Ma Q."/>
            <person name="Ju M."/>
            <person name="Zhao R."/>
            <person name="Li G."/>
            <person name="Mu C."/>
            <person name="Tian Q."/>
            <person name="Mei H."/>
            <person name="Zhang T."/>
            <person name="Gao T."/>
            <person name="Zhang H."/>
        </authorList>
    </citation>
    <scope>NUCLEOTIDE SEQUENCE</scope>
    <source>
        <strain evidence="2">KEN1</strain>
    </source>
</reference>
<evidence type="ECO:0000256" key="1">
    <source>
        <dbReference type="SAM" id="Phobius"/>
    </source>
</evidence>
<comment type="caution">
    <text evidence="2">The sequence shown here is derived from an EMBL/GenBank/DDBJ whole genome shotgun (WGS) entry which is preliminary data.</text>
</comment>